<evidence type="ECO:0000256" key="6">
    <source>
        <dbReference type="ARBA" id="ARBA00023136"/>
    </source>
</evidence>
<feature type="transmembrane region" description="Helical" evidence="8">
    <location>
        <begin position="277"/>
        <end position="295"/>
    </location>
</feature>
<keyword evidence="10" id="KW-1185">Reference proteome</keyword>
<gene>
    <name evidence="9" type="ORF">CI1B_55450</name>
</gene>
<comment type="subcellular location">
    <subcellularLocation>
        <location evidence="1">Cell membrane</location>
        <topology evidence="1">Multi-pass membrane protein</topology>
    </subcellularLocation>
</comment>
<name>A0A508TKH6_9BRAD</name>
<comment type="similarity">
    <text evidence="7">Belongs to the glycosyltransferase 87 family.</text>
</comment>
<proteinExistence type="inferred from homology"/>
<feature type="transmembrane region" description="Helical" evidence="8">
    <location>
        <begin position="209"/>
        <end position="230"/>
    </location>
</feature>
<evidence type="ECO:0000256" key="4">
    <source>
        <dbReference type="ARBA" id="ARBA00022692"/>
    </source>
</evidence>
<dbReference type="EMBL" id="CAADFC020000022">
    <property type="protein sequence ID" value="VIO74766.1"/>
    <property type="molecule type" value="Genomic_DNA"/>
</dbReference>
<reference evidence="9" key="1">
    <citation type="submission" date="2019-02" db="EMBL/GenBank/DDBJ databases">
        <authorList>
            <person name="Pothier F.J."/>
        </authorList>
    </citation>
    <scope>NUCLEOTIDE SEQUENCE</scope>
    <source>
        <strain evidence="9">CI-1B</strain>
    </source>
</reference>
<feature type="transmembrane region" description="Helical" evidence="8">
    <location>
        <begin position="178"/>
        <end position="202"/>
    </location>
</feature>
<dbReference type="GO" id="GO:0005886">
    <property type="term" value="C:plasma membrane"/>
    <property type="evidence" value="ECO:0007669"/>
    <property type="project" value="UniProtKB-SubCell"/>
</dbReference>
<keyword evidence="3" id="KW-0808">Transferase</keyword>
<feature type="transmembrane region" description="Helical" evidence="8">
    <location>
        <begin position="7"/>
        <end position="29"/>
    </location>
</feature>
<keyword evidence="5 8" id="KW-1133">Transmembrane helix</keyword>
<sequence>MLRPPRGVLVGGLITSIYALTVLLTTIPYPGKIGVNYNTLGTDWMVFYGAIRSVLDGHASLIFDAERFTDFLNAAFAGWLSKPLDLRPWAYPPSFLLLLLPFAPLGFFASYVAFQLATAGLLAVALRFRADDRATSEVLLAIVLLCPAAFINVIDGQAVFLVAALIVGGLRLLESRPVLGGLILGLLTFKPQFCILVPLALIAAGQWRAFWAAGLSALALAAASGAIFGWELWLRWFPLMVENLTGSNTKWIEVGRIWGNSVYTCAMLLGAPQGLASGLQLLAALFAAASVVIAFRSQLGVREKMAVFLAATLLAAPHSGPYDQELLMLAAVLWLTVLDAPRPPLWCWTLALLIWLVPLVSPPVLIPVSRPAPLLTVALIVLVLHRRPVLVHNASQ</sequence>
<dbReference type="InterPro" id="IPR018584">
    <property type="entry name" value="GT87"/>
</dbReference>
<feature type="transmembrane region" description="Helical" evidence="8">
    <location>
        <begin position="345"/>
        <end position="366"/>
    </location>
</feature>
<dbReference type="Pfam" id="PF09594">
    <property type="entry name" value="GT87"/>
    <property type="match status" value="1"/>
</dbReference>
<keyword evidence="4 8" id="KW-0812">Transmembrane</keyword>
<keyword evidence="6 8" id="KW-0472">Membrane</keyword>
<evidence type="ECO:0000256" key="3">
    <source>
        <dbReference type="ARBA" id="ARBA00022679"/>
    </source>
</evidence>
<evidence type="ECO:0000313" key="9">
    <source>
        <dbReference type="EMBL" id="VIO74766.1"/>
    </source>
</evidence>
<protein>
    <recommendedName>
        <fullName evidence="11">DUF2029 domain-containing protein</fullName>
    </recommendedName>
</protein>
<feature type="transmembrane region" description="Helical" evidence="8">
    <location>
        <begin position="138"/>
        <end position="166"/>
    </location>
</feature>
<accession>A0A508TKH6</accession>
<evidence type="ECO:0008006" key="11">
    <source>
        <dbReference type="Google" id="ProtNLM"/>
    </source>
</evidence>
<keyword evidence="2" id="KW-1003">Cell membrane</keyword>
<evidence type="ECO:0000256" key="5">
    <source>
        <dbReference type="ARBA" id="ARBA00022989"/>
    </source>
</evidence>
<dbReference type="Proteomes" id="UP000328092">
    <property type="component" value="Unassembled WGS sequence"/>
</dbReference>
<evidence type="ECO:0000256" key="2">
    <source>
        <dbReference type="ARBA" id="ARBA00022475"/>
    </source>
</evidence>
<evidence type="ECO:0000256" key="7">
    <source>
        <dbReference type="ARBA" id="ARBA00024033"/>
    </source>
</evidence>
<comment type="caution">
    <text evidence="9">The sequence shown here is derived from an EMBL/GenBank/DDBJ whole genome shotgun (WGS) entry which is preliminary data.</text>
</comment>
<evidence type="ECO:0000256" key="8">
    <source>
        <dbReference type="SAM" id="Phobius"/>
    </source>
</evidence>
<evidence type="ECO:0000256" key="1">
    <source>
        <dbReference type="ARBA" id="ARBA00004651"/>
    </source>
</evidence>
<organism evidence="9 10">
    <name type="scientific">Bradyrhizobium ivorense</name>
    <dbReference type="NCBI Taxonomy" id="2511166"/>
    <lineage>
        <taxon>Bacteria</taxon>
        <taxon>Pseudomonadati</taxon>
        <taxon>Pseudomonadota</taxon>
        <taxon>Alphaproteobacteria</taxon>
        <taxon>Hyphomicrobiales</taxon>
        <taxon>Nitrobacteraceae</taxon>
        <taxon>Bradyrhizobium</taxon>
    </lineage>
</organism>
<evidence type="ECO:0000313" key="10">
    <source>
        <dbReference type="Proteomes" id="UP000328092"/>
    </source>
</evidence>
<dbReference type="AlphaFoldDB" id="A0A508TKH6"/>
<dbReference type="GO" id="GO:0016758">
    <property type="term" value="F:hexosyltransferase activity"/>
    <property type="evidence" value="ECO:0007669"/>
    <property type="project" value="InterPro"/>
</dbReference>
<feature type="transmembrane region" description="Helical" evidence="8">
    <location>
        <begin position="95"/>
        <end position="126"/>
    </location>
</feature>